<evidence type="ECO:0000256" key="3">
    <source>
        <dbReference type="ARBA" id="ARBA00004418"/>
    </source>
</evidence>
<dbReference type="Proteomes" id="UP000035579">
    <property type="component" value="Chromosome"/>
</dbReference>
<dbReference type="NCBIfam" id="NF033105">
    <property type="entry name" value="bla_subclass_B3"/>
    <property type="match status" value="1"/>
</dbReference>
<evidence type="ECO:0000256" key="1">
    <source>
        <dbReference type="ARBA" id="ARBA00001526"/>
    </source>
</evidence>
<keyword evidence="10" id="KW-0862">Zinc</keyword>
<keyword evidence="6" id="KW-0479">Metal-binding</keyword>
<comment type="similarity">
    <text evidence="4">Belongs to the metallo-beta-lactamase superfamily. Class-B beta-lactamase family.</text>
</comment>
<dbReference type="EMBL" id="CP011509">
    <property type="protein sequence ID" value="AKJ06219.1"/>
    <property type="molecule type" value="Genomic_DNA"/>
</dbReference>
<keyword evidence="7" id="KW-0732">Signal</keyword>
<evidence type="ECO:0000256" key="11">
    <source>
        <dbReference type="ARBA" id="ARBA00023251"/>
    </source>
</evidence>
<dbReference type="RefSeq" id="WP_047859561.1">
    <property type="nucleotide sequence ID" value="NZ_CP011509.1"/>
</dbReference>
<evidence type="ECO:0000313" key="14">
    <source>
        <dbReference type="EMBL" id="REG27031.1"/>
    </source>
</evidence>
<feature type="domain" description="Metallo-beta-lactamase" evidence="12">
    <location>
        <begin position="53"/>
        <end position="245"/>
    </location>
</feature>
<dbReference type="InterPro" id="IPR001279">
    <property type="entry name" value="Metallo-B-lactamas"/>
</dbReference>
<dbReference type="InterPro" id="IPR036866">
    <property type="entry name" value="RibonucZ/Hydroxyglut_hydro"/>
</dbReference>
<dbReference type="SMART" id="SM00849">
    <property type="entry name" value="Lactamase_B"/>
    <property type="match status" value="1"/>
</dbReference>
<evidence type="ECO:0000313" key="16">
    <source>
        <dbReference type="Proteomes" id="UP000256345"/>
    </source>
</evidence>
<dbReference type="PANTHER" id="PTHR42951:SF17">
    <property type="entry name" value="METALLO-BETA-LACTAMASE DOMAIN-CONTAINING PROTEIN"/>
    <property type="match status" value="1"/>
</dbReference>
<dbReference type="Proteomes" id="UP000256345">
    <property type="component" value="Unassembled WGS sequence"/>
</dbReference>
<dbReference type="EMBL" id="QUMU01000010">
    <property type="protein sequence ID" value="REG27031.1"/>
    <property type="molecule type" value="Genomic_DNA"/>
</dbReference>
<evidence type="ECO:0000313" key="13">
    <source>
        <dbReference type="EMBL" id="AKJ06219.1"/>
    </source>
</evidence>
<dbReference type="SUPFAM" id="SSF56281">
    <property type="entry name" value="Metallo-hydrolase/oxidoreductase"/>
    <property type="match status" value="1"/>
</dbReference>
<evidence type="ECO:0000256" key="9">
    <source>
        <dbReference type="ARBA" id="ARBA00022801"/>
    </source>
</evidence>
<dbReference type="GO" id="GO:0008270">
    <property type="term" value="F:zinc ion binding"/>
    <property type="evidence" value="ECO:0007669"/>
    <property type="project" value="InterPro"/>
</dbReference>
<dbReference type="PANTHER" id="PTHR42951">
    <property type="entry name" value="METALLO-BETA-LACTAMASE DOMAIN-CONTAINING"/>
    <property type="match status" value="1"/>
</dbReference>
<keyword evidence="16" id="KW-1185">Reference proteome</keyword>
<evidence type="ECO:0000256" key="8">
    <source>
        <dbReference type="ARBA" id="ARBA00022764"/>
    </source>
</evidence>
<dbReference type="GO" id="GO:0046677">
    <property type="term" value="P:response to antibiotic"/>
    <property type="evidence" value="ECO:0007669"/>
    <property type="project" value="UniProtKB-KW"/>
</dbReference>
<dbReference type="Gene3D" id="3.60.15.10">
    <property type="entry name" value="Ribonuclease Z/Hydroxyacylglutathione hydrolase-like"/>
    <property type="match status" value="1"/>
</dbReference>
<reference evidence="14 16" key="2">
    <citation type="submission" date="2018-08" db="EMBL/GenBank/DDBJ databases">
        <title>Genomic Encyclopedia of Archaeal and Bacterial Type Strains, Phase II (KMG-II): from individual species to whole genera.</title>
        <authorList>
            <person name="Goeker M."/>
        </authorList>
    </citation>
    <scope>NUCLEOTIDE SEQUENCE [LARGE SCALE GENOMIC DNA]</scope>
    <source>
        <strain evidence="14 16">DSM 2261</strain>
    </source>
</reference>
<evidence type="ECO:0000256" key="2">
    <source>
        <dbReference type="ARBA" id="ARBA00001947"/>
    </source>
</evidence>
<dbReference type="InterPro" id="IPR050855">
    <property type="entry name" value="NDM-1-like"/>
</dbReference>
<dbReference type="KEGG" id="age:AA314_07845"/>
<protein>
    <recommendedName>
        <fullName evidence="5">beta-lactamase</fullName>
        <ecNumber evidence="5">3.5.2.6</ecNumber>
    </recommendedName>
</protein>
<dbReference type="GO" id="GO:0017001">
    <property type="term" value="P:antibiotic catabolic process"/>
    <property type="evidence" value="ECO:0007669"/>
    <property type="project" value="InterPro"/>
</dbReference>
<gene>
    <name evidence="13" type="ORF">AA314_07845</name>
    <name evidence="14" type="ORF">ATI61_11037</name>
</gene>
<keyword evidence="11" id="KW-0046">Antibiotic resistance</keyword>
<name>A0AAC8QF30_9BACT</name>
<organism evidence="13 15">
    <name type="scientific">Archangium gephyra</name>
    <dbReference type="NCBI Taxonomy" id="48"/>
    <lineage>
        <taxon>Bacteria</taxon>
        <taxon>Pseudomonadati</taxon>
        <taxon>Myxococcota</taxon>
        <taxon>Myxococcia</taxon>
        <taxon>Myxococcales</taxon>
        <taxon>Cystobacterineae</taxon>
        <taxon>Archangiaceae</taxon>
        <taxon>Archangium</taxon>
    </lineage>
</organism>
<sequence length="296" mass="31486">MRLLALLIPLVTAAAPSVPPDTAPVDCHDCAEWNRPQAPFRVYGNTYYVGVAGLSSVLIDSGKGLILVDGALPQSAERIAEGVRALGFDLRDVKWILNSHAHSDHAGGIAALRRMSGAQVAASPAGAKALRLGSTTPDDPQAGFGAAMRYPAVRDVVTVADGGTVALGELVVTAHHTPGHTPGATTWTWRSCEGERCVDVVYAESLTAVSAPRFRYGADAARVQRFRGSIQKVRTLPCDVMIPTHPEAGRVFELRARSEREGRQAFIEPGACRAYADRADRGLTARLAQEAEGKVE</sequence>
<dbReference type="NCBIfam" id="NF012229">
    <property type="entry name" value="bla_class_B_core"/>
    <property type="match status" value="1"/>
</dbReference>
<comment type="catalytic activity">
    <reaction evidence="1">
        <text>a beta-lactam + H2O = a substituted beta-amino acid</text>
        <dbReference type="Rhea" id="RHEA:20401"/>
        <dbReference type="ChEBI" id="CHEBI:15377"/>
        <dbReference type="ChEBI" id="CHEBI:35627"/>
        <dbReference type="ChEBI" id="CHEBI:140347"/>
        <dbReference type="EC" id="3.5.2.6"/>
    </reaction>
</comment>
<reference evidence="13 15" key="1">
    <citation type="submission" date="2015-05" db="EMBL/GenBank/DDBJ databases">
        <title>Genome assembly of Archangium gephyra DSM 2261.</title>
        <authorList>
            <person name="Sharma G."/>
            <person name="Subramanian S."/>
        </authorList>
    </citation>
    <scope>NUCLEOTIDE SEQUENCE [LARGE SCALE GENOMIC DNA]</scope>
    <source>
        <strain evidence="13 15">DSM 2261</strain>
    </source>
</reference>
<evidence type="ECO:0000256" key="4">
    <source>
        <dbReference type="ARBA" id="ARBA00005250"/>
    </source>
</evidence>
<dbReference type="GO" id="GO:0008800">
    <property type="term" value="F:beta-lactamase activity"/>
    <property type="evidence" value="ECO:0007669"/>
    <property type="project" value="UniProtKB-EC"/>
</dbReference>
<dbReference type="EC" id="3.5.2.6" evidence="5"/>
<evidence type="ECO:0000256" key="5">
    <source>
        <dbReference type="ARBA" id="ARBA00012865"/>
    </source>
</evidence>
<dbReference type="AlphaFoldDB" id="A0AAC8QF30"/>
<evidence type="ECO:0000256" key="7">
    <source>
        <dbReference type="ARBA" id="ARBA00022729"/>
    </source>
</evidence>
<comment type="subcellular location">
    <subcellularLocation>
        <location evidence="3">Periplasm</location>
    </subcellularLocation>
</comment>
<keyword evidence="9" id="KW-0378">Hydrolase</keyword>
<keyword evidence="8" id="KW-0574">Periplasm</keyword>
<evidence type="ECO:0000256" key="6">
    <source>
        <dbReference type="ARBA" id="ARBA00022723"/>
    </source>
</evidence>
<dbReference type="Pfam" id="PF00753">
    <property type="entry name" value="Lactamase_B"/>
    <property type="match status" value="1"/>
</dbReference>
<evidence type="ECO:0000313" key="15">
    <source>
        <dbReference type="Proteomes" id="UP000035579"/>
    </source>
</evidence>
<evidence type="ECO:0000256" key="10">
    <source>
        <dbReference type="ARBA" id="ARBA00022833"/>
    </source>
</evidence>
<accession>A0AAC8QF30</accession>
<dbReference type="InterPro" id="IPR001018">
    <property type="entry name" value="Beta-lactamase_class-B_CS"/>
</dbReference>
<comment type="cofactor">
    <cofactor evidence="2">
        <name>Zn(2+)</name>
        <dbReference type="ChEBI" id="CHEBI:29105"/>
    </cofactor>
</comment>
<evidence type="ECO:0000259" key="12">
    <source>
        <dbReference type="SMART" id="SM00849"/>
    </source>
</evidence>
<dbReference type="GO" id="GO:0042597">
    <property type="term" value="C:periplasmic space"/>
    <property type="evidence" value="ECO:0007669"/>
    <property type="project" value="UniProtKB-SubCell"/>
</dbReference>
<dbReference type="CDD" id="cd16290">
    <property type="entry name" value="AIM-1_SMB-1-like_MBL-B3"/>
    <property type="match status" value="1"/>
</dbReference>
<dbReference type="PROSITE" id="PS00743">
    <property type="entry name" value="BETA_LACTAMASE_B_1"/>
    <property type="match status" value="1"/>
</dbReference>
<proteinExistence type="inferred from homology"/>